<dbReference type="Pfam" id="PF07883">
    <property type="entry name" value="Cupin_2"/>
    <property type="match status" value="1"/>
</dbReference>
<dbReference type="PANTHER" id="PTHR46390">
    <property type="entry name" value="MANNOSE-1-PHOSPHATE GUANYLYLTRANSFERASE"/>
    <property type="match status" value="1"/>
</dbReference>
<dbReference type="InterPro" id="IPR013096">
    <property type="entry name" value="Cupin_2"/>
</dbReference>
<dbReference type="CDD" id="cd02213">
    <property type="entry name" value="cupin_PMI_typeII_C"/>
    <property type="match status" value="1"/>
</dbReference>
<gene>
    <name evidence="3" type="ORF">SAMN04489725_10864</name>
</gene>
<sequence>MRLVMLSGGSGKRLWPMSNDVRSKQFLRVLPSPTGAGLESMLQRVWRQIGDCGLAPNQVYVCASKVQTEIIHAQIGEIGVIEEPERRDTFAAISLSILYLVDRCGMAPDEPVAVCPVDHFVDDHYFQEIQRLGTILKESGADMALMGVQPTEPTSKFGYIVPLATSANGLLRVRRFVEKPALEAAERLIQEGALWNCGVFCFLPQTLLALLKARGLPTTYEHACEDFHAFPKRSFDYEVVEQLQSIVVHPYRGMWSDLGTWSSLSEQMESEGVGQAILAQCEGTHVVNELGIPVVALGLRDMVVVATPDGILAADKQMSASLKEVVGPIQNRPMFEERLWGTYRVIDYQKLADHTEVLTKCIDLHAGRNLSYHRHAWREEIWTVIQGEGEVILDGRWHRVRAGDVVRVDQGTWHAIRTRSGMQFIEVQRGSQLVEEDIERKYLTWHEMVAAMPGIPLS</sequence>
<feature type="domain" description="Nucleotidyl transferase" evidence="1">
    <location>
        <begin position="4"/>
        <end position="268"/>
    </location>
</feature>
<dbReference type="InterPro" id="IPR011051">
    <property type="entry name" value="RmlC_Cupin_sf"/>
</dbReference>
<dbReference type="AlphaFoldDB" id="A0A1H2UMD8"/>
<protein>
    <submittedName>
        <fullName evidence="3">Mannose-1-phosphate guanylyltransferase</fullName>
    </submittedName>
</protein>
<organism evidence="3 4">
    <name type="scientific">Alicyclobacillus hesperidum</name>
    <dbReference type="NCBI Taxonomy" id="89784"/>
    <lineage>
        <taxon>Bacteria</taxon>
        <taxon>Bacillati</taxon>
        <taxon>Bacillota</taxon>
        <taxon>Bacilli</taxon>
        <taxon>Bacillales</taxon>
        <taxon>Alicyclobacillaceae</taxon>
        <taxon>Alicyclobacillus</taxon>
    </lineage>
</organism>
<dbReference type="STRING" id="89784.SAMN04489725_10864"/>
<name>A0A1H2UMD8_9BACL</name>
<dbReference type="RefSeq" id="WP_074693101.1">
    <property type="nucleotide sequence ID" value="NZ_FNOJ01000008.1"/>
</dbReference>
<dbReference type="Gene3D" id="2.60.120.10">
    <property type="entry name" value="Jelly Rolls"/>
    <property type="match status" value="1"/>
</dbReference>
<evidence type="ECO:0000259" key="2">
    <source>
        <dbReference type="Pfam" id="PF07883"/>
    </source>
</evidence>
<evidence type="ECO:0000259" key="1">
    <source>
        <dbReference type="Pfam" id="PF00483"/>
    </source>
</evidence>
<keyword evidence="3" id="KW-0808">Transferase</keyword>
<dbReference type="SUPFAM" id="SSF53448">
    <property type="entry name" value="Nucleotide-diphospho-sugar transferases"/>
    <property type="match status" value="1"/>
</dbReference>
<proteinExistence type="predicted"/>
<dbReference type="PANTHER" id="PTHR46390:SF1">
    <property type="entry name" value="MANNOSE-1-PHOSPHATE GUANYLYLTRANSFERASE"/>
    <property type="match status" value="1"/>
</dbReference>
<dbReference type="GO" id="GO:0009298">
    <property type="term" value="P:GDP-mannose biosynthetic process"/>
    <property type="evidence" value="ECO:0007669"/>
    <property type="project" value="TreeGrafter"/>
</dbReference>
<dbReference type="GO" id="GO:0004475">
    <property type="term" value="F:mannose-1-phosphate guanylyltransferase (GTP) activity"/>
    <property type="evidence" value="ECO:0007669"/>
    <property type="project" value="TreeGrafter"/>
</dbReference>
<dbReference type="InterPro" id="IPR051161">
    <property type="entry name" value="Mannose-6P_isomerase_type2"/>
</dbReference>
<evidence type="ECO:0000313" key="3">
    <source>
        <dbReference type="EMBL" id="SDW57326.1"/>
    </source>
</evidence>
<dbReference type="EMBL" id="FNOJ01000008">
    <property type="protein sequence ID" value="SDW57326.1"/>
    <property type="molecule type" value="Genomic_DNA"/>
</dbReference>
<reference evidence="4" key="1">
    <citation type="submission" date="2016-10" db="EMBL/GenBank/DDBJ databases">
        <authorList>
            <person name="Varghese N."/>
        </authorList>
    </citation>
    <scope>NUCLEOTIDE SEQUENCE [LARGE SCALE GENOMIC DNA]</scope>
    <source>
        <strain evidence="4">DSM 12489</strain>
    </source>
</reference>
<feature type="domain" description="Cupin type-2" evidence="2">
    <location>
        <begin position="364"/>
        <end position="420"/>
    </location>
</feature>
<keyword evidence="3" id="KW-0548">Nucleotidyltransferase</keyword>
<dbReference type="InterPro" id="IPR014710">
    <property type="entry name" value="RmlC-like_jellyroll"/>
</dbReference>
<accession>A0A1H2UMD8</accession>
<dbReference type="Pfam" id="PF00483">
    <property type="entry name" value="NTP_transferase"/>
    <property type="match status" value="1"/>
</dbReference>
<dbReference type="InterPro" id="IPR005835">
    <property type="entry name" value="NTP_transferase_dom"/>
</dbReference>
<keyword evidence="4" id="KW-1185">Reference proteome</keyword>
<dbReference type="Gene3D" id="3.90.550.10">
    <property type="entry name" value="Spore Coat Polysaccharide Biosynthesis Protein SpsA, Chain A"/>
    <property type="match status" value="1"/>
</dbReference>
<dbReference type="Proteomes" id="UP000182589">
    <property type="component" value="Unassembled WGS sequence"/>
</dbReference>
<dbReference type="InterPro" id="IPR029044">
    <property type="entry name" value="Nucleotide-diphossugar_trans"/>
</dbReference>
<evidence type="ECO:0000313" key="4">
    <source>
        <dbReference type="Proteomes" id="UP000182589"/>
    </source>
</evidence>
<dbReference type="SUPFAM" id="SSF51182">
    <property type="entry name" value="RmlC-like cupins"/>
    <property type="match status" value="1"/>
</dbReference>